<evidence type="ECO:0000313" key="2">
    <source>
        <dbReference type="EMBL" id="CCA18501.1"/>
    </source>
</evidence>
<name>F0WBH5_9STRA</name>
<feature type="compositionally biased region" description="Basic residues" evidence="1">
    <location>
        <begin position="207"/>
        <end position="218"/>
    </location>
</feature>
<organism evidence="2">
    <name type="scientific">Albugo laibachii Nc14</name>
    <dbReference type="NCBI Taxonomy" id="890382"/>
    <lineage>
        <taxon>Eukaryota</taxon>
        <taxon>Sar</taxon>
        <taxon>Stramenopiles</taxon>
        <taxon>Oomycota</taxon>
        <taxon>Peronosporomycetes</taxon>
        <taxon>Albuginales</taxon>
        <taxon>Albuginaceae</taxon>
        <taxon>Albugo</taxon>
    </lineage>
</organism>
<dbReference type="HOGENOM" id="CLU_1268887_0_0_1"/>
<proteinExistence type="predicted"/>
<dbReference type="EMBL" id="FR824096">
    <property type="protein sequence ID" value="CCA18501.1"/>
    <property type="molecule type" value="Genomic_DNA"/>
</dbReference>
<protein>
    <submittedName>
        <fullName evidence="2">AlNc14C51G4022 protein</fullName>
    </submittedName>
</protein>
<reference evidence="2" key="1">
    <citation type="journal article" date="2011" name="PLoS Biol.">
        <title>Gene gain and loss during evolution of obligate parasitism in the white rust pathogen of Arabidopsis thaliana.</title>
        <authorList>
            <person name="Kemen E."/>
            <person name="Gardiner A."/>
            <person name="Schultz-Larsen T."/>
            <person name="Kemen A.C."/>
            <person name="Balmuth A.L."/>
            <person name="Robert-Seilaniantz A."/>
            <person name="Bailey K."/>
            <person name="Holub E."/>
            <person name="Studholme D.J."/>
            <person name="Maclean D."/>
            <person name="Jones J.D."/>
        </authorList>
    </citation>
    <scope>NUCLEOTIDE SEQUENCE</scope>
</reference>
<feature type="region of interest" description="Disordered" evidence="1">
    <location>
        <begin position="199"/>
        <end position="218"/>
    </location>
</feature>
<dbReference type="AlphaFoldDB" id="F0WBH5"/>
<sequence>MEDFETQFAVMHDRFPAASMSYLDTTWLVYKERFVTAFLRNKHHYGNVTTSRVESAHASLKEWNSVLTGIFSSCYDFFLEIMIHSFIAGDLLSVDSAVSLAFEGQLAVVVQQNAKQRSIVNMQLGTMFAEVMGKISVEIEAALKRIADDYNDAANHRKHVAGQRGQRSEFHRSLNMLLLLWVLRCNADDAGYARRQATVPEPVVKQQQHHQNRKHWHP</sequence>
<accession>F0WBH5</accession>
<reference evidence="2" key="2">
    <citation type="submission" date="2011-02" db="EMBL/GenBank/DDBJ databases">
        <authorList>
            <person name="MacLean D."/>
        </authorList>
    </citation>
    <scope>NUCLEOTIDE SEQUENCE</scope>
</reference>
<evidence type="ECO:0000256" key="1">
    <source>
        <dbReference type="SAM" id="MobiDB-lite"/>
    </source>
</evidence>
<gene>
    <name evidence="2" type="primary">AlNc14C51G4022</name>
    <name evidence="2" type="ORF">ALNC14_046440</name>
</gene>